<sequence length="63" mass="7003">MSKKFSVTVPDSVFNDLERLAELQGRPTANLAAFLIELGVREAKERGELPYQTDTTQKHRGAA</sequence>
<dbReference type="EMBL" id="ANNX02000047">
    <property type="protein sequence ID" value="KYC37454.1"/>
    <property type="molecule type" value="Genomic_DNA"/>
</dbReference>
<evidence type="ECO:0000259" key="1">
    <source>
        <dbReference type="Pfam" id="PF07878"/>
    </source>
</evidence>
<organism evidence="2 3">
    <name type="scientific">Scytonema hofmannii PCC 7110</name>
    <dbReference type="NCBI Taxonomy" id="128403"/>
    <lineage>
        <taxon>Bacteria</taxon>
        <taxon>Bacillati</taxon>
        <taxon>Cyanobacteriota</taxon>
        <taxon>Cyanophyceae</taxon>
        <taxon>Nostocales</taxon>
        <taxon>Scytonemataceae</taxon>
        <taxon>Scytonema</taxon>
    </lineage>
</organism>
<dbReference type="STRING" id="128403.WA1_41475"/>
<evidence type="ECO:0000313" key="2">
    <source>
        <dbReference type="EMBL" id="KYC37454.1"/>
    </source>
</evidence>
<accession>A0A139WYD6</accession>
<dbReference type="Proteomes" id="UP000076925">
    <property type="component" value="Unassembled WGS sequence"/>
</dbReference>
<keyword evidence="3" id="KW-1185">Reference proteome</keyword>
<dbReference type="InterPro" id="IPR012869">
    <property type="entry name" value="RHH_5"/>
</dbReference>
<evidence type="ECO:0000313" key="3">
    <source>
        <dbReference type="Proteomes" id="UP000076925"/>
    </source>
</evidence>
<name>A0A139WYD6_9CYAN</name>
<dbReference type="Pfam" id="PF07878">
    <property type="entry name" value="RHH_5"/>
    <property type="match status" value="1"/>
</dbReference>
<dbReference type="AlphaFoldDB" id="A0A139WYD6"/>
<proteinExistence type="predicted"/>
<dbReference type="RefSeq" id="WP_026134588.1">
    <property type="nucleotide sequence ID" value="NZ_KQ976354.1"/>
</dbReference>
<reference evidence="2 3" key="1">
    <citation type="journal article" date="2013" name="Genome Biol. Evol.">
        <title>Genomes of Stigonematalean cyanobacteria (subsection V) and the evolution of oxygenic photosynthesis from prokaryotes to plastids.</title>
        <authorList>
            <person name="Dagan T."/>
            <person name="Roettger M."/>
            <person name="Stucken K."/>
            <person name="Landan G."/>
            <person name="Koch R."/>
            <person name="Major P."/>
            <person name="Gould S.B."/>
            <person name="Goremykin V.V."/>
            <person name="Rippka R."/>
            <person name="Tandeau de Marsac N."/>
            <person name="Gugger M."/>
            <person name="Lockhart P.J."/>
            <person name="Allen J.F."/>
            <person name="Brune I."/>
            <person name="Maus I."/>
            <person name="Puhler A."/>
            <person name="Martin W.F."/>
        </authorList>
    </citation>
    <scope>NUCLEOTIDE SEQUENCE [LARGE SCALE GENOMIC DNA]</scope>
    <source>
        <strain evidence="2 3">PCC 7110</strain>
    </source>
</reference>
<gene>
    <name evidence="2" type="ORF">WA1_41475</name>
</gene>
<comment type="caution">
    <text evidence="2">The sequence shown here is derived from an EMBL/GenBank/DDBJ whole genome shotgun (WGS) entry which is preliminary data.</text>
</comment>
<protein>
    <recommendedName>
        <fullName evidence="1">CopG-like ribbon-helix-helix domain-containing protein</fullName>
    </recommendedName>
</protein>
<feature type="domain" description="CopG-like ribbon-helix-helix" evidence="1">
    <location>
        <begin position="6"/>
        <end position="44"/>
    </location>
</feature>